<keyword evidence="2" id="KW-0808">Transferase</keyword>
<dbReference type="Proteomes" id="UP000694864">
    <property type="component" value="Chromosome 12"/>
</dbReference>
<evidence type="ECO:0000256" key="5">
    <source>
        <dbReference type="ARBA" id="ARBA00022759"/>
    </source>
</evidence>
<evidence type="ECO:0000256" key="8">
    <source>
        <dbReference type="SAM" id="MobiDB-lite"/>
    </source>
</evidence>
<evidence type="ECO:0000256" key="6">
    <source>
        <dbReference type="ARBA" id="ARBA00022801"/>
    </source>
</evidence>
<evidence type="ECO:0000256" key="2">
    <source>
        <dbReference type="ARBA" id="ARBA00022679"/>
    </source>
</evidence>
<reference evidence="11" key="2">
    <citation type="submission" date="2025-08" db="UniProtKB">
        <authorList>
            <consortium name="RefSeq"/>
        </authorList>
    </citation>
    <scope>IDENTIFICATION</scope>
    <source>
        <tissue evidence="11">Leaf</tissue>
    </source>
</reference>
<dbReference type="InterPro" id="IPR001584">
    <property type="entry name" value="Integrase_cat-core"/>
</dbReference>
<feature type="domain" description="Integrase catalytic" evidence="9">
    <location>
        <begin position="1035"/>
        <end position="1202"/>
    </location>
</feature>
<dbReference type="InterPro" id="IPR012337">
    <property type="entry name" value="RNaseH-like_sf"/>
</dbReference>
<evidence type="ECO:0000256" key="1">
    <source>
        <dbReference type="ARBA" id="ARBA00012493"/>
    </source>
</evidence>
<dbReference type="Pfam" id="PF13650">
    <property type="entry name" value="Asp_protease_2"/>
    <property type="match status" value="1"/>
</dbReference>
<dbReference type="SUPFAM" id="SSF53098">
    <property type="entry name" value="Ribonuclease H-like"/>
    <property type="match status" value="1"/>
</dbReference>
<keyword evidence="3" id="KW-0548">Nucleotidyltransferase</keyword>
<feature type="region of interest" description="Disordered" evidence="8">
    <location>
        <begin position="495"/>
        <end position="534"/>
    </location>
</feature>
<evidence type="ECO:0000256" key="7">
    <source>
        <dbReference type="ARBA" id="ARBA00022918"/>
    </source>
</evidence>
<protein>
    <recommendedName>
        <fullName evidence="1">RNA-directed DNA polymerase</fullName>
        <ecNumber evidence="1">2.7.7.49</ecNumber>
    </recommendedName>
</protein>
<feature type="compositionally biased region" description="Polar residues" evidence="8">
    <location>
        <begin position="20"/>
        <end position="33"/>
    </location>
</feature>
<evidence type="ECO:0000256" key="4">
    <source>
        <dbReference type="ARBA" id="ARBA00022722"/>
    </source>
</evidence>
<gene>
    <name evidence="11" type="primary">LOC109127995</name>
</gene>
<dbReference type="InterPro" id="IPR041588">
    <property type="entry name" value="Integrase_H2C2"/>
</dbReference>
<feature type="region of interest" description="Disordered" evidence="8">
    <location>
        <begin position="1"/>
        <end position="33"/>
    </location>
</feature>
<dbReference type="PANTHER" id="PTHR37984">
    <property type="entry name" value="PROTEIN CBG26694"/>
    <property type="match status" value="1"/>
</dbReference>
<keyword evidence="10" id="KW-1185">Reference proteome</keyword>
<organism evidence="10 11">
    <name type="scientific">Camelina sativa</name>
    <name type="common">False flax</name>
    <name type="synonym">Myagrum sativum</name>
    <dbReference type="NCBI Taxonomy" id="90675"/>
    <lineage>
        <taxon>Eukaryota</taxon>
        <taxon>Viridiplantae</taxon>
        <taxon>Streptophyta</taxon>
        <taxon>Embryophyta</taxon>
        <taxon>Tracheophyta</taxon>
        <taxon>Spermatophyta</taxon>
        <taxon>Magnoliopsida</taxon>
        <taxon>eudicotyledons</taxon>
        <taxon>Gunneridae</taxon>
        <taxon>Pentapetalae</taxon>
        <taxon>rosids</taxon>
        <taxon>malvids</taxon>
        <taxon>Brassicales</taxon>
        <taxon>Brassicaceae</taxon>
        <taxon>Camelineae</taxon>
        <taxon>Camelina</taxon>
    </lineage>
</organism>
<dbReference type="PANTHER" id="PTHR37984:SF5">
    <property type="entry name" value="PROTEIN NYNRIN-LIKE"/>
    <property type="match status" value="1"/>
</dbReference>
<feature type="region of interest" description="Disordered" evidence="8">
    <location>
        <begin position="141"/>
        <end position="172"/>
    </location>
</feature>
<name>A0ABM1QR05_CAMSA</name>
<reference evidence="10" key="1">
    <citation type="journal article" date="2014" name="Nat. Commun.">
        <title>The emerging biofuel crop Camelina sativa retains a highly undifferentiated hexaploid genome structure.</title>
        <authorList>
            <person name="Kagale S."/>
            <person name="Koh C."/>
            <person name="Nixon J."/>
            <person name="Bollina V."/>
            <person name="Clarke W.E."/>
            <person name="Tuteja R."/>
            <person name="Spillane C."/>
            <person name="Robinson S.J."/>
            <person name="Links M.G."/>
            <person name="Clarke C."/>
            <person name="Higgins E.E."/>
            <person name="Huebert T."/>
            <person name="Sharpe A.G."/>
            <person name="Parkin I.A."/>
        </authorList>
    </citation>
    <scope>NUCLEOTIDE SEQUENCE [LARGE SCALE GENOMIC DNA]</scope>
    <source>
        <strain evidence="10">cv. DH55</strain>
    </source>
</reference>
<dbReference type="InterPro" id="IPR041373">
    <property type="entry name" value="RT_RNaseH"/>
</dbReference>
<evidence type="ECO:0000259" key="9">
    <source>
        <dbReference type="PROSITE" id="PS50994"/>
    </source>
</evidence>
<evidence type="ECO:0000313" key="11">
    <source>
        <dbReference type="RefSeq" id="XP_019089193.1"/>
    </source>
</evidence>
<dbReference type="InterPro" id="IPR043502">
    <property type="entry name" value="DNA/RNA_pol_sf"/>
</dbReference>
<dbReference type="Pfam" id="PF17921">
    <property type="entry name" value="Integrase_H2C2"/>
    <property type="match status" value="1"/>
</dbReference>
<dbReference type="CDD" id="cd09274">
    <property type="entry name" value="RNase_HI_RT_Ty3"/>
    <property type="match status" value="1"/>
</dbReference>
<dbReference type="InterPro" id="IPR050951">
    <property type="entry name" value="Retrovirus_Pol_polyprotein"/>
</dbReference>
<dbReference type="EC" id="2.7.7.49" evidence="1"/>
<keyword evidence="4" id="KW-0540">Nuclease</keyword>
<dbReference type="Gene3D" id="3.30.70.270">
    <property type="match status" value="1"/>
</dbReference>
<proteinExistence type="predicted"/>
<dbReference type="SUPFAM" id="SSF56672">
    <property type="entry name" value="DNA/RNA polymerases"/>
    <property type="match status" value="1"/>
</dbReference>
<feature type="compositionally biased region" description="Low complexity" evidence="8">
    <location>
        <begin position="1"/>
        <end position="18"/>
    </location>
</feature>
<dbReference type="Gene3D" id="2.40.70.10">
    <property type="entry name" value="Acid Proteases"/>
    <property type="match status" value="1"/>
</dbReference>
<dbReference type="Gene3D" id="3.30.420.10">
    <property type="entry name" value="Ribonuclease H-like superfamily/Ribonuclease H"/>
    <property type="match status" value="1"/>
</dbReference>
<keyword evidence="5" id="KW-0255">Endonuclease</keyword>
<dbReference type="InterPro" id="IPR036397">
    <property type="entry name" value="RNaseH_sf"/>
</dbReference>
<dbReference type="GeneID" id="109127995"/>
<dbReference type="Pfam" id="PF00665">
    <property type="entry name" value="rve"/>
    <property type="match status" value="1"/>
</dbReference>
<dbReference type="Gene3D" id="3.10.10.10">
    <property type="entry name" value="HIV Type 1 Reverse Transcriptase, subunit A, domain 1"/>
    <property type="match status" value="1"/>
</dbReference>
<dbReference type="CDD" id="cd00303">
    <property type="entry name" value="retropepsin_like"/>
    <property type="match status" value="1"/>
</dbReference>
<dbReference type="Pfam" id="PF17917">
    <property type="entry name" value="RT_RNaseH"/>
    <property type="match status" value="1"/>
</dbReference>
<evidence type="ECO:0000313" key="10">
    <source>
        <dbReference type="Proteomes" id="UP000694864"/>
    </source>
</evidence>
<dbReference type="PROSITE" id="PS50994">
    <property type="entry name" value="INTEGRASE"/>
    <property type="match status" value="1"/>
</dbReference>
<keyword evidence="7" id="KW-0695">RNA-directed DNA polymerase</keyword>
<accession>A0ABM1QR05</accession>
<keyword evidence="6" id="KW-0378">Hydrolase</keyword>
<sequence>MGGQGNFQNRGFNQNFRNHPNLSYRSNNVENPQDQVYPTLPQQNNFAQGFQNKSTGFGGSNFQQKPQVNNFTQGYQAVALHAAVPLERKLEQMMHALMENQKKNATEVNVKIDSMYSELNGRIESLNSHMRVLENQVAQSAARVKAPPGTLPGKNEANPKEYENNPDEILNNTPDDVVIPGSTVYEGEQPSGSQRPYAPIIPFPTRRKTKIQEREYEKLKSVVGELQVRLPFIEAVRMVPSLKKYMKEILTDKLSLEKGVMYLTQECSSMLQNRMPEKCGDPGPFTLPCTIGDLKFNKCLCDLGASVSLMPLSAATRLGLYTFKPTQVTLVLADRSTRRPEGVLENLPVQIGNCNIPTDFIVLKLDEESQEPILLGRPFLATAGAMINVKEGKIDLHMDDLILRFNLEKPAKKPTIDGQTFWVDTIGEIADEIYDEVCISDHLAVALTKKEPELGYMFEETKNLGRTLDAAAVLKHEVLFVTLQIGLTDLQTGLTDPAPPVETPDKGNGLTVPGDRSADPKTCSGTKSSQEDWSELKAPNLDLKPLPEGLRYAYLGPNSTYPVIINSNLNNVEKALLICELRKYMKALGYSLDDISGISPELCSHQIHLEDPSKSSIEHQRRLNLNLKEVVKKEILKLLGAGVIFPISDSTWVSPVHVVLKKVGMTVVANEKNELIPTRTVTGHRIGIEVDKAKIEVMSSLQPPKTVKDIRNFLGHAGFYRRFIKDFSKIARPLTQLLCKDISFEFTAGCMEAFLTIKQALISAPIVQPPDWDLPFEVMCDASDFAVGAVLGQRKDGKLHVSYYASRTLDGTQTKYATTEKELLAIVFAFEKFKSYLVGSKVIVHKDHAALRYLLTKKDAKPRLLRWILLLQEFDLEIRDKKGIENDVADHLSRLRIDEEIPIDDRLPEENAYIGNDSPWYADIANYLCAAEEPPNFTGYAKKKFLRYVQRYFWDEPFLYKHCADGLYRRCVPELEVQGILFHCHGSNYAGHFTTFKTATKELQTGLWWPTLFRDAHDFVSRCDSCQRRGNISKQNEMPQNFILEIEVFDCWGIDFMGPFPSSYGNLYILVAVDYVSKWVKAVASPTYDSKVVLKMFKHIIFPRFGVPRVVISNGGTHFINKLFANLLRKHGVTHKVATPYHPQTSGQVEISNRENKCILEKTVNSTRKDWSLKLDEALWAYRTAYKTPIGTTPFRLVYGKSCHLPVEFEYHSLWATKQMNFNVKTTAERCLIQLNEVDEIRMDAYENTKIYKERTKAIHDKKIIPRNFAANNLVLLFNSRLKIFPGKLRSRWSGPFRIREVMPYGAVVLWDQEGKEFTVNGQRLKPYLAEYDPIETSLPLEDHKLFRQQEQSGSRL</sequence>
<dbReference type="InterPro" id="IPR043128">
    <property type="entry name" value="Rev_trsase/Diguanyl_cyclase"/>
</dbReference>
<dbReference type="InterPro" id="IPR021109">
    <property type="entry name" value="Peptidase_aspartic_dom_sf"/>
</dbReference>
<dbReference type="Gene3D" id="1.10.340.70">
    <property type="match status" value="1"/>
</dbReference>
<dbReference type="RefSeq" id="XP_019089193.1">
    <property type="nucleotide sequence ID" value="XM_019233648.1"/>
</dbReference>
<evidence type="ECO:0000256" key="3">
    <source>
        <dbReference type="ARBA" id="ARBA00022695"/>
    </source>
</evidence>